<feature type="compositionally biased region" description="Basic residues" evidence="1">
    <location>
        <begin position="73"/>
        <end position="82"/>
    </location>
</feature>
<dbReference type="Proteomes" id="UP000250234">
    <property type="component" value="Unassembled WGS sequence"/>
</dbReference>
<feature type="region of interest" description="Disordered" evidence="1">
    <location>
        <begin position="71"/>
        <end position="90"/>
    </location>
</feature>
<accession>A0A2X3HY21</accession>
<reference evidence="2 3" key="1">
    <citation type="submission" date="2018-06" db="EMBL/GenBank/DDBJ databases">
        <authorList>
            <consortium name="Pathogen Informatics"/>
            <person name="Doyle S."/>
        </authorList>
    </citation>
    <scope>NUCLEOTIDE SEQUENCE [LARGE SCALE GENOMIC DNA]</scope>
    <source>
        <strain evidence="2 3">NCTC8081</strain>
    </source>
</reference>
<evidence type="ECO:0000256" key="1">
    <source>
        <dbReference type="SAM" id="MobiDB-lite"/>
    </source>
</evidence>
<protein>
    <submittedName>
        <fullName evidence="2">Uncharacterized protein</fullName>
    </submittedName>
</protein>
<gene>
    <name evidence="2" type="ORF">NCTC8081_02943</name>
</gene>
<dbReference type="EMBL" id="UAWO01000005">
    <property type="protein sequence ID" value="SQC85138.1"/>
    <property type="molecule type" value="Genomic_DNA"/>
</dbReference>
<organism evidence="2 3">
    <name type="scientific">Clostridium perfringens</name>
    <dbReference type="NCBI Taxonomy" id="1502"/>
    <lineage>
        <taxon>Bacteria</taxon>
        <taxon>Bacillati</taxon>
        <taxon>Bacillota</taxon>
        <taxon>Clostridia</taxon>
        <taxon>Eubacteriales</taxon>
        <taxon>Clostridiaceae</taxon>
        <taxon>Clostridium</taxon>
    </lineage>
</organism>
<dbReference type="RefSeq" id="WP_243147754.1">
    <property type="nucleotide sequence ID" value="NZ_LN835295.1"/>
</dbReference>
<sequence length="102" mass="11845">MGCLKVAKEKSRVPRPVYFNLNDPREKELNDWIERKFTSFGGLVKDLLYLQMQREKGFISDTSLNEITEGKNVKNKNKKHTEKKSDDTLPNISNINVNDIEC</sequence>
<evidence type="ECO:0000313" key="2">
    <source>
        <dbReference type="EMBL" id="SQC85138.1"/>
    </source>
</evidence>
<evidence type="ECO:0000313" key="3">
    <source>
        <dbReference type="Proteomes" id="UP000250234"/>
    </source>
</evidence>
<proteinExistence type="predicted"/>
<dbReference type="AlphaFoldDB" id="A0A2X3HY21"/>
<name>A0A2X3HY21_CLOPF</name>